<dbReference type="AlphaFoldDB" id="W9XB10"/>
<name>W9XB10_9EURO</name>
<evidence type="ECO:0000256" key="1">
    <source>
        <dbReference type="SAM" id="MobiDB-lite"/>
    </source>
</evidence>
<dbReference type="PANTHER" id="PTHR44873:SF1">
    <property type="entry name" value="DNAJ HOMOLOG SUBFAMILY C MEMBER 30, MITOCHONDRIAL"/>
    <property type="match status" value="1"/>
</dbReference>
<dbReference type="SUPFAM" id="SSF46565">
    <property type="entry name" value="Chaperone J-domain"/>
    <property type="match status" value="1"/>
</dbReference>
<feature type="region of interest" description="Disordered" evidence="1">
    <location>
        <begin position="254"/>
        <end position="278"/>
    </location>
</feature>
<dbReference type="Proteomes" id="UP000019478">
    <property type="component" value="Unassembled WGS sequence"/>
</dbReference>
<dbReference type="STRING" id="1182542.W9XB10"/>
<dbReference type="PRINTS" id="PR00625">
    <property type="entry name" value="JDOMAIN"/>
</dbReference>
<sequence>MNLRPGTFPSLRLTNPCSARCLVDRARGRRFSQTSSTASHGNAPTHYEVLGIGQHATQAELKKQFYDLSKETHPDLNRSNPEAGKRFAQISESYSVLADPEKRKRYDRDVMRTHAHRHPHGSHSSHHHRATHAGHRPPSGLSRRRSAFKGPPPSFYAHGKPSANTTNQARANQAGTFNASAYTEEGKWDPDFDARSTYKTQTLEDYRRANRRAAEMAAAQAEVEADNFWGRFLTVASVIVLSVTVGTVVVGMANTPRGGLTRGDGSRRDGPRNEWTKG</sequence>
<feature type="region of interest" description="Disordered" evidence="1">
    <location>
        <begin position="115"/>
        <end position="167"/>
    </location>
</feature>
<accession>W9XB10</accession>
<dbReference type="OrthoDB" id="10250354at2759"/>
<organism evidence="3 4">
    <name type="scientific">Capronia epimyces CBS 606.96</name>
    <dbReference type="NCBI Taxonomy" id="1182542"/>
    <lineage>
        <taxon>Eukaryota</taxon>
        <taxon>Fungi</taxon>
        <taxon>Dikarya</taxon>
        <taxon>Ascomycota</taxon>
        <taxon>Pezizomycotina</taxon>
        <taxon>Eurotiomycetes</taxon>
        <taxon>Chaetothyriomycetidae</taxon>
        <taxon>Chaetothyriales</taxon>
        <taxon>Herpotrichiellaceae</taxon>
        <taxon>Capronia</taxon>
    </lineage>
</organism>
<dbReference type="SMART" id="SM00271">
    <property type="entry name" value="DnaJ"/>
    <property type="match status" value="1"/>
</dbReference>
<comment type="caution">
    <text evidence="3">The sequence shown here is derived from an EMBL/GenBank/DDBJ whole genome shotgun (WGS) entry which is preliminary data.</text>
</comment>
<protein>
    <recommendedName>
        <fullName evidence="2">J domain-containing protein</fullName>
    </recommendedName>
</protein>
<dbReference type="GeneID" id="19173997"/>
<dbReference type="Pfam" id="PF00226">
    <property type="entry name" value="DnaJ"/>
    <property type="match status" value="1"/>
</dbReference>
<dbReference type="Gene3D" id="1.10.287.110">
    <property type="entry name" value="DnaJ domain"/>
    <property type="match status" value="1"/>
</dbReference>
<gene>
    <name evidence="3" type="ORF">A1O3_09916</name>
</gene>
<dbReference type="InterPro" id="IPR053025">
    <property type="entry name" value="Mito_ATP_Synthase-Asso"/>
</dbReference>
<feature type="compositionally biased region" description="Basic and acidic residues" evidence="1">
    <location>
        <begin position="264"/>
        <end position="278"/>
    </location>
</feature>
<evidence type="ECO:0000313" key="3">
    <source>
        <dbReference type="EMBL" id="EXJ77687.1"/>
    </source>
</evidence>
<feature type="domain" description="J" evidence="2">
    <location>
        <begin position="45"/>
        <end position="110"/>
    </location>
</feature>
<dbReference type="InterPro" id="IPR036869">
    <property type="entry name" value="J_dom_sf"/>
</dbReference>
<evidence type="ECO:0000259" key="2">
    <source>
        <dbReference type="PROSITE" id="PS50076"/>
    </source>
</evidence>
<proteinExistence type="predicted"/>
<dbReference type="PROSITE" id="PS00636">
    <property type="entry name" value="DNAJ_1"/>
    <property type="match status" value="1"/>
</dbReference>
<dbReference type="PROSITE" id="PS50076">
    <property type="entry name" value="DNAJ_2"/>
    <property type="match status" value="1"/>
</dbReference>
<dbReference type="RefSeq" id="XP_007738197.1">
    <property type="nucleotide sequence ID" value="XM_007740007.1"/>
</dbReference>
<dbReference type="CDD" id="cd06257">
    <property type="entry name" value="DnaJ"/>
    <property type="match status" value="1"/>
</dbReference>
<dbReference type="PANTHER" id="PTHR44873">
    <property type="entry name" value="DNAJ HOMOLOG SUBFAMILY C MEMBER 30, MITOCHONDRIAL"/>
    <property type="match status" value="1"/>
</dbReference>
<feature type="compositionally biased region" description="Basic residues" evidence="1">
    <location>
        <begin position="115"/>
        <end position="135"/>
    </location>
</feature>
<dbReference type="InterPro" id="IPR001623">
    <property type="entry name" value="DnaJ_domain"/>
</dbReference>
<dbReference type="HOGENOM" id="CLU_050546_2_0_1"/>
<dbReference type="eggNOG" id="KOG0715">
    <property type="taxonomic scope" value="Eukaryota"/>
</dbReference>
<evidence type="ECO:0000313" key="4">
    <source>
        <dbReference type="Proteomes" id="UP000019478"/>
    </source>
</evidence>
<dbReference type="EMBL" id="AMGY01000010">
    <property type="protein sequence ID" value="EXJ77687.1"/>
    <property type="molecule type" value="Genomic_DNA"/>
</dbReference>
<dbReference type="InterPro" id="IPR018253">
    <property type="entry name" value="DnaJ_domain_CS"/>
</dbReference>
<reference evidence="3 4" key="1">
    <citation type="submission" date="2013-03" db="EMBL/GenBank/DDBJ databases">
        <title>The Genome Sequence of Capronia epimyces CBS 606.96.</title>
        <authorList>
            <consortium name="The Broad Institute Genomics Platform"/>
            <person name="Cuomo C."/>
            <person name="de Hoog S."/>
            <person name="Gorbushina A."/>
            <person name="Walker B."/>
            <person name="Young S.K."/>
            <person name="Zeng Q."/>
            <person name="Gargeya S."/>
            <person name="Fitzgerald M."/>
            <person name="Haas B."/>
            <person name="Abouelleil A."/>
            <person name="Allen A.W."/>
            <person name="Alvarado L."/>
            <person name="Arachchi H.M."/>
            <person name="Berlin A.M."/>
            <person name="Chapman S.B."/>
            <person name="Gainer-Dewar J."/>
            <person name="Goldberg J."/>
            <person name="Griggs A."/>
            <person name="Gujja S."/>
            <person name="Hansen M."/>
            <person name="Howarth C."/>
            <person name="Imamovic A."/>
            <person name="Ireland A."/>
            <person name="Larimer J."/>
            <person name="McCowan C."/>
            <person name="Murphy C."/>
            <person name="Pearson M."/>
            <person name="Poon T.W."/>
            <person name="Priest M."/>
            <person name="Roberts A."/>
            <person name="Saif S."/>
            <person name="Shea T."/>
            <person name="Sisk P."/>
            <person name="Sykes S."/>
            <person name="Wortman J."/>
            <person name="Nusbaum C."/>
            <person name="Birren B."/>
        </authorList>
    </citation>
    <scope>NUCLEOTIDE SEQUENCE [LARGE SCALE GENOMIC DNA]</scope>
    <source>
        <strain evidence="3 4">CBS 606.96</strain>
    </source>
</reference>
<keyword evidence="4" id="KW-1185">Reference proteome</keyword>